<dbReference type="AlphaFoldDB" id="A0A4R5CEL6"/>
<accession>A0A4R5CEL6</accession>
<reference evidence="1 2" key="1">
    <citation type="submission" date="2019-03" db="EMBL/GenBank/DDBJ databases">
        <title>Flavobacterium AR-3-4 sp. nov. isolated from arctic soil.</title>
        <authorList>
            <person name="Chaudhary D.K."/>
        </authorList>
    </citation>
    <scope>NUCLEOTIDE SEQUENCE [LARGE SCALE GENOMIC DNA]</scope>
    <source>
        <strain evidence="1 2">AR-3-4</strain>
    </source>
</reference>
<proteinExistence type="predicted"/>
<dbReference type="SUPFAM" id="SSF54427">
    <property type="entry name" value="NTF2-like"/>
    <property type="match status" value="1"/>
</dbReference>
<dbReference type="PROSITE" id="PS51257">
    <property type="entry name" value="PROKAR_LIPOPROTEIN"/>
    <property type="match status" value="1"/>
</dbReference>
<dbReference type="RefSeq" id="WP_132003920.1">
    <property type="nucleotide sequence ID" value="NZ_SMFK01000003.1"/>
</dbReference>
<keyword evidence="2" id="KW-1185">Reference proteome</keyword>
<evidence type="ECO:0000313" key="1">
    <source>
        <dbReference type="EMBL" id="TDD98025.1"/>
    </source>
</evidence>
<protein>
    <submittedName>
        <fullName evidence="1">Nuclear transport factor 2 family protein</fullName>
    </submittedName>
</protein>
<comment type="caution">
    <text evidence="1">The sequence shown here is derived from an EMBL/GenBank/DDBJ whole genome shotgun (WGS) entry which is preliminary data.</text>
</comment>
<dbReference type="Proteomes" id="UP000295479">
    <property type="component" value="Unassembled WGS sequence"/>
</dbReference>
<dbReference type="InterPro" id="IPR032710">
    <property type="entry name" value="NTF2-like_dom_sf"/>
</dbReference>
<dbReference type="OrthoDB" id="824753at2"/>
<sequence>MKNLFILGLALVLFTSCNQKQRYTQQSPEIDTYKKVMEDYKTQNWEDYPKHYADSAKIANNVVKEKAQTVTEAIEKAKKDAELFTWTVKDIDYEMVITDKDETWVNYWGIWRGTLKSSGKVYIIPFHNTAQFVDGKIVKEDGYWDNSEIVTDMLKQAETPKK</sequence>
<dbReference type="EMBL" id="SMFK01000003">
    <property type="protein sequence ID" value="TDD98025.1"/>
    <property type="molecule type" value="Genomic_DNA"/>
</dbReference>
<organism evidence="1 2">
    <name type="scientific">Flavobacterium cellulosilyticum</name>
    <dbReference type="NCBI Taxonomy" id="2541731"/>
    <lineage>
        <taxon>Bacteria</taxon>
        <taxon>Pseudomonadati</taxon>
        <taxon>Bacteroidota</taxon>
        <taxon>Flavobacteriia</taxon>
        <taxon>Flavobacteriales</taxon>
        <taxon>Flavobacteriaceae</taxon>
        <taxon>Flavobacterium</taxon>
    </lineage>
</organism>
<evidence type="ECO:0000313" key="2">
    <source>
        <dbReference type="Proteomes" id="UP000295479"/>
    </source>
</evidence>
<name>A0A4R5CEL6_9FLAO</name>
<gene>
    <name evidence="1" type="ORF">E0F76_07980</name>
</gene>
<dbReference type="Gene3D" id="3.10.450.50">
    <property type="match status" value="1"/>
</dbReference>